<evidence type="ECO:0000313" key="1">
    <source>
        <dbReference type="EMBL" id="SEP18253.1"/>
    </source>
</evidence>
<dbReference type="RefSeq" id="WP_089827306.1">
    <property type="nucleotide sequence ID" value="NZ_FODV01000019.1"/>
</dbReference>
<protein>
    <submittedName>
        <fullName evidence="1">Uncharacterized protein</fullName>
    </submittedName>
</protein>
<organism evidence="1 2">
    <name type="scientific">Halogranum amylolyticum</name>
    <dbReference type="NCBI Taxonomy" id="660520"/>
    <lineage>
        <taxon>Archaea</taxon>
        <taxon>Methanobacteriati</taxon>
        <taxon>Methanobacteriota</taxon>
        <taxon>Stenosarchaea group</taxon>
        <taxon>Halobacteria</taxon>
        <taxon>Halobacteriales</taxon>
        <taxon>Haloferacaceae</taxon>
    </lineage>
</organism>
<dbReference type="Proteomes" id="UP000199126">
    <property type="component" value="Unassembled WGS sequence"/>
</dbReference>
<dbReference type="OrthoDB" id="189973at2157"/>
<sequence>MSESRPGRNPRVSDEEIIEVFQNADTPVLTTSMAAEEVAIGKRALLNRLKDLEERNILNRMDVGARGQVWWLSDAYKAEQRPDYLKSFGKYADTDVGEAVRTVGEELDEDFRERQEEFFDS</sequence>
<dbReference type="AlphaFoldDB" id="A0A1H8VSJ0"/>
<evidence type="ECO:0000313" key="2">
    <source>
        <dbReference type="Proteomes" id="UP000199126"/>
    </source>
</evidence>
<gene>
    <name evidence="1" type="ORF">SAMN04487948_11929</name>
</gene>
<accession>A0A1H8VSJ0</accession>
<keyword evidence="2" id="KW-1185">Reference proteome</keyword>
<proteinExistence type="predicted"/>
<reference evidence="2" key="1">
    <citation type="submission" date="2016-10" db="EMBL/GenBank/DDBJ databases">
        <authorList>
            <person name="Varghese N."/>
            <person name="Submissions S."/>
        </authorList>
    </citation>
    <scope>NUCLEOTIDE SEQUENCE [LARGE SCALE GENOMIC DNA]</scope>
    <source>
        <strain evidence="2">CGMCC 1.10121</strain>
    </source>
</reference>
<dbReference type="EMBL" id="FODV01000019">
    <property type="protein sequence ID" value="SEP18253.1"/>
    <property type="molecule type" value="Genomic_DNA"/>
</dbReference>
<name>A0A1H8VSJ0_9EURY</name>